<organism evidence="1">
    <name type="scientific">Anguilla anguilla</name>
    <name type="common">European freshwater eel</name>
    <name type="synonym">Muraena anguilla</name>
    <dbReference type="NCBI Taxonomy" id="7936"/>
    <lineage>
        <taxon>Eukaryota</taxon>
        <taxon>Metazoa</taxon>
        <taxon>Chordata</taxon>
        <taxon>Craniata</taxon>
        <taxon>Vertebrata</taxon>
        <taxon>Euteleostomi</taxon>
        <taxon>Actinopterygii</taxon>
        <taxon>Neopterygii</taxon>
        <taxon>Teleostei</taxon>
        <taxon>Anguilliformes</taxon>
        <taxon>Anguillidae</taxon>
        <taxon>Anguilla</taxon>
    </lineage>
</organism>
<name>A0A0E9SPF0_ANGAN</name>
<dbReference type="EMBL" id="GBXM01065445">
    <property type="protein sequence ID" value="JAH43132.1"/>
    <property type="molecule type" value="Transcribed_RNA"/>
</dbReference>
<accession>A0A0E9SPF0</accession>
<proteinExistence type="predicted"/>
<sequence>MRASLSPPEFMETRAYSTLQLIAAVLHSQQK</sequence>
<reference evidence="1" key="1">
    <citation type="submission" date="2014-11" db="EMBL/GenBank/DDBJ databases">
        <authorList>
            <person name="Amaro Gonzalez C."/>
        </authorList>
    </citation>
    <scope>NUCLEOTIDE SEQUENCE</scope>
</reference>
<dbReference type="AlphaFoldDB" id="A0A0E9SPF0"/>
<evidence type="ECO:0000313" key="1">
    <source>
        <dbReference type="EMBL" id="JAH43132.1"/>
    </source>
</evidence>
<protein>
    <submittedName>
        <fullName evidence="1">Uncharacterized protein</fullName>
    </submittedName>
</protein>
<reference evidence="1" key="2">
    <citation type="journal article" date="2015" name="Fish Shellfish Immunol.">
        <title>Early steps in the European eel (Anguilla anguilla)-Vibrio vulnificus interaction in the gills: Role of the RtxA13 toxin.</title>
        <authorList>
            <person name="Callol A."/>
            <person name="Pajuelo D."/>
            <person name="Ebbesson L."/>
            <person name="Teles M."/>
            <person name="MacKenzie S."/>
            <person name="Amaro C."/>
        </authorList>
    </citation>
    <scope>NUCLEOTIDE SEQUENCE</scope>
</reference>